<evidence type="ECO:0000256" key="2">
    <source>
        <dbReference type="ARBA" id="ARBA00004801"/>
    </source>
</evidence>
<evidence type="ECO:0000256" key="11">
    <source>
        <dbReference type="RuleBase" id="RU368116"/>
    </source>
</evidence>
<keyword evidence="11" id="KW-0460">Magnesium</keyword>
<dbReference type="PANTHER" id="PTHR45769">
    <property type="entry name" value="ADENOSINE KINASE"/>
    <property type="match status" value="1"/>
</dbReference>
<evidence type="ECO:0000256" key="6">
    <source>
        <dbReference type="ARBA" id="ARBA00022726"/>
    </source>
</evidence>
<dbReference type="Gene3D" id="3.40.1190.20">
    <property type="match status" value="1"/>
</dbReference>
<evidence type="ECO:0000256" key="10">
    <source>
        <dbReference type="PIRSR" id="PIRSR601805-1"/>
    </source>
</evidence>
<dbReference type="InterPro" id="IPR002173">
    <property type="entry name" value="Carboh/pur_kinase_PfkB_CS"/>
</dbReference>
<keyword evidence="5 11" id="KW-0808">Transferase</keyword>
<feature type="domain" description="Carbohydrate kinase PfkB" evidence="12">
    <location>
        <begin position="27"/>
        <end position="364"/>
    </location>
</feature>
<comment type="cofactor">
    <cofactor evidence="1 11">
        <name>Mg(2+)</name>
        <dbReference type="ChEBI" id="CHEBI:18420"/>
    </cofactor>
</comment>
<evidence type="ECO:0000256" key="4">
    <source>
        <dbReference type="ARBA" id="ARBA00012119"/>
    </source>
</evidence>
<dbReference type="OrthoDB" id="432447at2759"/>
<protein>
    <recommendedName>
        <fullName evidence="4 11">Adenosine kinase</fullName>
        <shortName evidence="11">AK</shortName>
        <ecNumber evidence="4 11">2.7.1.20</ecNumber>
    </recommendedName>
    <alternativeName>
        <fullName evidence="11">Adenosine 5'-phosphotransferase</fullName>
    </alternativeName>
</protein>
<dbReference type="PANTHER" id="PTHR45769:SF3">
    <property type="entry name" value="ADENOSINE KINASE"/>
    <property type="match status" value="1"/>
</dbReference>
<dbReference type="UniPathway" id="UPA00588">
    <property type="reaction ID" value="UER00659"/>
</dbReference>
<dbReference type="AlphaFoldDB" id="A0A0D6ELJ9"/>
<dbReference type="InterPro" id="IPR001805">
    <property type="entry name" value="Adenokinase"/>
</dbReference>
<dbReference type="GO" id="GO:0006144">
    <property type="term" value="P:purine nucleobase metabolic process"/>
    <property type="evidence" value="ECO:0007669"/>
    <property type="project" value="TreeGrafter"/>
</dbReference>
<keyword evidence="9 11" id="KW-0067">ATP-binding</keyword>
<dbReference type="Gene3D" id="3.30.1110.10">
    <property type="match status" value="1"/>
</dbReference>
<dbReference type="GO" id="GO:0044209">
    <property type="term" value="P:AMP salvage"/>
    <property type="evidence" value="ECO:0007669"/>
    <property type="project" value="UniProtKB-UniRule"/>
</dbReference>
<comment type="catalytic activity">
    <reaction evidence="11">
        <text>adenosine + ATP = AMP + ADP + H(+)</text>
        <dbReference type="Rhea" id="RHEA:20824"/>
        <dbReference type="ChEBI" id="CHEBI:15378"/>
        <dbReference type="ChEBI" id="CHEBI:16335"/>
        <dbReference type="ChEBI" id="CHEBI:30616"/>
        <dbReference type="ChEBI" id="CHEBI:456215"/>
        <dbReference type="ChEBI" id="CHEBI:456216"/>
        <dbReference type="EC" id="2.7.1.20"/>
    </reaction>
</comment>
<dbReference type="SUPFAM" id="SSF53613">
    <property type="entry name" value="Ribokinase-like"/>
    <property type="match status" value="1"/>
</dbReference>
<keyword evidence="14" id="KW-1185">Reference proteome</keyword>
<evidence type="ECO:0000256" key="5">
    <source>
        <dbReference type="ARBA" id="ARBA00022679"/>
    </source>
</evidence>
<feature type="active site" description="Proton acceptor" evidence="10">
    <location>
        <position position="322"/>
    </location>
</feature>
<dbReference type="GO" id="GO:0005634">
    <property type="term" value="C:nucleus"/>
    <property type="evidence" value="ECO:0007669"/>
    <property type="project" value="TreeGrafter"/>
</dbReference>
<evidence type="ECO:0000256" key="1">
    <source>
        <dbReference type="ARBA" id="ARBA00001946"/>
    </source>
</evidence>
<keyword evidence="6 11" id="KW-0660">Purine salvage</keyword>
<gene>
    <name evidence="13" type="primary">SPOSA6832_02130</name>
</gene>
<dbReference type="GO" id="GO:0005829">
    <property type="term" value="C:cytosol"/>
    <property type="evidence" value="ECO:0007669"/>
    <property type="project" value="TreeGrafter"/>
</dbReference>
<evidence type="ECO:0000259" key="12">
    <source>
        <dbReference type="Pfam" id="PF00294"/>
    </source>
</evidence>
<evidence type="ECO:0000256" key="7">
    <source>
        <dbReference type="ARBA" id="ARBA00022741"/>
    </source>
</evidence>
<evidence type="ECO:0000313" key="14">
    <source>
        <dbReference type="Proteomes" id="UP000243876"/>
    </source>
</evidence>
<dbReference type="GO" id="GO:0006166">
    <property type="term" value="P:purine ribonucleoside salvage"/>
    <property type="evidence" value="ECO:0007669"/>
    <property type="project" value="UniProtKB-KW"/>
</dbReference>
<proteinExistence type="inferred from homology"/>
<dbReference type="InterPro" id="IPR029056">
    <property type="entry name" value="Ribokinase-like"/>
</dbReference>
<evidence type="ECO:0000313" key="13">
    <source>
        <dbReference type="EMBL" id="CEQ40500.1"/>
    </source>
</evidence>
<dbReference type="InterPro" id="IPR011611">
    <property type="entry name" value="PfkB_dom"/>
</dbReference>
<evidence type="ECO:0000256" key="8">
    <source>
        <dbReference type="ARBA" id="ARBA00022777"/>
    </source>
</evidence>
<dbReference type="EMBL" id="CENE01000007">
    <property type="protein sequence ID" value="CEQ40500.1"/>
    <property type="molecule type" value="Genomic_DNA"/>
</dbReference>
<dbReference type="PRINTS" id="PR00989">
    <property type="entry name" value="ADENOKINASE"/>
</dbReference>
<reference evidence="14" key="1">
    <citation type="submission" date="2015-02" db="EMBL/GenBank/DDBJ databases">
        <authorList>
            <person name="Gon?alves P."/>
        </authorList>
    </citation>
    <scope>NUCLEOTIDE SEQUENCE [LARGE SCALE GENOMIC DNA]</scope>
</reference>
<dbReference type="EC" id="2.7.1.20" evidence="4 11"/>
<sequence>MSASPLLLLAMGNPLLDMQVVDAPELLEKYALKANDAVLAEGNQSQIYEDLQKNYKVHYVAGGAAQNAARGAQVRPSPYALAPAFLLPTLTPLRGNQYVLPANSTAYLGAVGADSLADQLRAANDKEGLQSAYQVVEDKPTGACAVVITGQDRSLCTTLGAAESFSPKHLEKPEIKALIERAQSFYLGGFFLTHGLESALVLAKHAAEAGKPFAMNLSAPFIPQFFKSQVDEILPYVDVLIGNESEAEAYAESHGWETKDIPTIATKLAALPKSSPAPRVVVITQGASSTVVATSASSAAPQVFPVEPLAKEAIVDTNGAGDAFAGGFLGARALGKTVEESVEVGHRLGRMNVQCSGPTYKWPKENVL</sequence>
<evidence type="ECO:0000256" key="3">
    <source>
        <dbReference type="ARBA" id="ARBA00010688"/>
    </source>
</evidence>
<accession>A0A0D6ELJ9</accession>
<dbReference type="GO" id="GO:0005524">
    <property type="term" value="F:ATP binding"/>
    <property type="evidence" value="ECO:0007669"/>
    <property type="project" value="UniProtKB-UniRule"/>
</dbReference>
<dbReference type="Pfam" id="PF00294">
    <property type="entry name" value="PfkB"/>
    <property type="match status" value="1"/>
</dbReference>
<name>A0A0D6ELJ9_SPOSA</name>
<comment type="similarity">
    <text evidence="3 11">Belongs to the carbohydrate kinase PfkB family.</text>
</comment>
<dbReference type="CDD" id="cd01168">
    <property type="entry name" value="adenosine_kinase"/>
    <property type="match status" value="1"/>
</dbReference>
<comment type="pathway">
    <text evidence="2 11">Purine metabolism; AMP biosynthesis via salvage pathway; AMP from adenosine: step 1/1.</text>
</comment>
<comment type="function">
    <text evidence="11">ATP dependent phosphorylation of adenosine and other related nucleoside analogs to monophosphate derivatives.</text>
</comment>
<keyword evidence="8 11" id="KW-0418">Kinase</keyword>
<organism evidence="13 14">
    <name type="scientific">Sporidiobolus salmonicolor</name>
    <name type="common">Yeast-like fungus</name>
    <name type="synonym">Sporobolomyces salmonicolor</name>
    <dbReference type="NCBI Taxonomy" id="5005"/>
    <lineage>
        <taxon>Eukaryota</taxon>
        <taxon>Fungi</taxon>
        <taxon>Dikarya</taxon>
        <taxon>Basidiomycota</taxon>
        <taxon>Pucciniomycotina</taxon>
        <taxon>Microbotryomycetes</taxon>
        <taxon>Sporidiobolales</taxon>
        <taxon>Sporidiobolaceae</taxon>
        <taxon>Sporobolomyces</taxon>
    </lineage>
</organism>
<evidence type="ECO:0000256" key="9">
    <source>
        <dbReference type="ARBA" id="ARBA00022840"/>
    </source>
</evidence>
<dbReference type="GO" id="GO:0004001">
    <property type="term" value="F:adenosine kinase activity"/>
    <property type="evidence" value="ECO:0007669"/>
    <property type="project" value="UniProtKB-UniRule"/>
</dbReference>
<dbReference type="Proteomes" id="UP000243876">
    <property type="component" value="Unassembled WGS sequence"/>
</dbReference>
<dbReference type="PROSITE" id="PS00584">
    <property type="entry name" value="PFKB_KINASES_2"/>
    <property type="match status" value="1"/>
</dbReference>
<keyword evidence="7 11" id="KW-0547">Nucleotide-binding</keyword>